<feature type="compositionally biased region" description="Acidic residues" evidence="4">
    <location>
        <begin position="189"/>
        <end position="199"/>
    </location>
</feature>
<dbReference type="EMBL" id="CP031188">
    <property type="protein sequence ID" value="AXG74161.1"/>
    <property type="molecule type" value="Genomic_DNA"/>
</dbReference>
<dbReference type="PANTHER" id="PTHR35089:SF1">
    <property type="entry name" value="CHAPERONE PROTEIN SKP"/>
    <property type="match status" value="1"/>
</dbReference>
<dbReference type="Gene3D" id="3.30.910.20">
    <property type="entry name" value="Skp domain"/>
    <property type="match status" value="1"/>
</dbReference>
<dbReference type="SMART" id="SM00935">
    <property type="entry name" value="OmpH"/>
    <property type="match status" value="1"/>
</dbReference>
<comment type="similarity">
    <text evidence="1">Belongs to the Skp family.</text>
</comment>
<dbReference type="GO" id="GO:0050821">
    <property type="term" value="P:protein stabilization"/>
    <property type="evidence" value="ECO:0007669"/>
    <property type="project" value="TreeGrafter"/>
</dbReference>
<evidence type="ECO:0000313" key="7">
    <source>
        <dbReference type="Proteomes" id="UP000253951"/>
    </source>
</evidence>
<keyword evidence="7" id="KW-1185">Reference proteome</keyword>
<keyword evidence="2 5" id="KW-0732">Signal</keyword>
<evidence type="ECO:0000313" key="6">
    <source>
        <dbReference type="EMBL" id="AXG74161.1"/>
    </source>
</evidence>
<feature type="chain" id="PRO_5016781490" evidence="5">
    <location>
        <begin position="20"/>
        <end position="353"/>
    </location>
</feature>
<name>A0A345HC51_9FLAO</name>
<dbReference type="SUPFAM" id="SSF111384">
    <property type="entry name" value="OmpH-like"/>
    <property type="match status" value="1"/>
</dbReference>
<feature type="coiled-coil region" evidence="3">
    <location>
        <begin position="37"/>
        <end position="104"/>
    </location>
</feature>
<dbReference type="RefSeq" id="WP_114677919.1">
    <property type="nucleotide sequence ID" value="NZ_CP031188.1"/>
</dbReference>
<gene>
    <name evidence="6" type="ORF">DVK85_07860</name>
</gene>
<feature type="compositionally biased region" description="Basic and acidic residues" evidence="4">
    <location>
        <begin position="201"/>
        <end position="264"/>
    </location>
</feature>
<dbReference type="KEGG" id="fat:DVK85_07860"/>
<protein>
    <submittedName>
        <fullName evidence="6">OmpH family outer membrane protein</fullName>
    </submittedName>
</protein>
<dbReference type="GO" id="GO:0051082">
    <property type="term" value="F:unfolded protein binding"/>
    <property type="evidence" value="ECO:0007669"/>
    <property type="project" value="InterPro"/>
</dbReference>
<sequence length="353" mass="40969">MKKIFLVLFTIFATATATAQRGVKIAYIDMEYILDKVSDYAEAKNQLEQKAQKWKQEIEVKRNDINKLKEGLKTERALLTKELIEEREEEIAFQEKELLDYQLKRFGPTGDLISQKSVLVKPIQDQVFTIIQDLAEARNYDFVFDKSSDLTMLFAANRHDISDLIVRRLTRAAKQSQLTSKELKKLESEEAQEDLEADPEYQARQKKLEDRKAERQRIIDERKAAQEAKRKEYQERREKLLQEREAKKNERNGVKTTDTEDKGDVNSTDDPAPTEGDDAPQPKSNTTENNDKQTAAEAAREAREKKLEDRRKAAEERRAKILADREAAKKARDEERNKNNTPETTDTETTDEE</sequence>
<dbReference type="AlphaFoldDB" id="A0A345HC51"/>
<feature type="region of interest" description="Disordered" evidence="4">
    <location>
        <begin position="177"/>
        <end position="353"/>
    </location>
</feature>
<dbReference type="Pfam" id="PF03938">
    <property type="entry name" value="OmpH"/>
    <property type="match status" value="1"/>
</dbReference>
<dbReference type="OrthoDB" id="9788552at2"/>
<evidence type="ECO:0000256" key="3">
    <source>
        <dbReference type="SAM" id="Coils"/>
    </source>
</evidence>
<evidence type="ECO:0000256" key="5">
    <source>
        <dbReference type="SAM" id="SignalP"/>
    </source>
</evidence>
<reference evidence="6 7" key="1">
    <citation type="submission" date="2018-07" db="EMBL/GenBank/DDBJ databases">
        <title>Complete genome sequence of Flavobacterium arcticum type strain SM1502T.</title>
        <authorList>
            <person name="Li Y."/>
            <person name="Li D.-D."/>
        </authorList>
    </citation>
    <scope>NUCLEOTIDE SEQUENCE [LARGE SCALE GENOMIC DNA]</scope>
    <source>
        <strain evidence="6 7">SM1502</strain>
    </source>
</reference>
<evidence type="ECO:0000256" key="1">
    <source>
        <dbReference type="ARBA" id="ARBA00009091"/>
    </source>
</evidence>
<keyword evidence="3" id="KW-0175">Coiled coil</keyword>
<dbReference type="InterPro" id="IPR024930">
    <property type="entry name" value="Skp_dom_sf"/>
</dbReference>
<feature type="compositionally biased region" description="Basic and acidic residues" evidence="4">
    <location>
        <begin position="298"/>
        <end position="338"/>
    </location>
</feature>
<dbReference type="InterPro" id="IPR005632">
    <property type="entry name" value="Chaperone_Skp"/>
</dbReference>
<proteinExistence type="inferred from homology"/>
<feature type="signal peptide" evidence="5">
    <location>
        <begin position="1"/>
        <end position="19"/>
    </location>
</feature>
<accession>A0A345HC51</accession>
<dbReference type="Proteomes" id="UP000253951">
    <property type="component" value="Chromosome"/>
</dbReference>
<evidence type="ECO:0000256" key="2">
    <source>
        <dbReference type="ARBA" id="ARBA00022729"/>
    </source>
</evidence>
<organism evidence="6 7">
    <name type="scientific">Flavobacterium arcticum</name>
    <dbReference type="NCBI Taxonomy" id="1784713"/>
    <lineage>
        <taxon>Bacteria</taxon>
        <taxon>Pseudomonadati</taxon>
        <taxon>Bacteroidota</taxon>
        <taxon>Flavobacteriia</taxon>
        <taxon>Flavobacteriales</taxon>
        <taxon>Flavobacteriaceae</taxon>
        <taxon>Flavobacterium</taxon>
    </lineage>
</organism>
<dbReference type="GO" id="GO:0005829">
    <property type="term" value="C:cytosol"/>
    <property type="evidence" value="ECO:0007669"/>
    <property type="project" value="TreeGrafter"/>
</dbReference>
<evidence type="ECO:0000256" key="4">
    <source>
        <dbReference type="SAM" id="MobiDB-lite"/>
    </source>
</evidence>
<dbReference type="PANTHER" id="PTHR35089">
    <property type="entry name" value="CHAPERONE PROTEIN SKP"/>
    <property type="match status" value="1"/>
</dbReference>